<dbReference type="SFLD" id="SFLDS00019">
    <property type="entry name" value="Glutathione_Transferase_(cytos"/>
    <property type="match status" value="1"/>
</dbReference>
<gene>
    <name evidence="4" type="ORF">PRZ03_13160</name>
</gene>
<proteinExistence type="inferred from homology"/>
<dbReference type="Gene3D" id="1.20.1050.10">
    <property type="match status" value="1"/>
</dbReference>
<reference evidence="4 5" key="1">
    <citation type="submission" date="2022-10" db="EMBL/GenBank/DDBJ databases">
        <title>Paucibacter sp. hw1 Genome sequencing.</title>
        <authorList>
            <person name="Park S."/>
        </authorList>
    </citation>
    <scope>NUCLEOTIDE SEQUENCE [LARGE SCALE GENOMIC DNA]</scope>
    <source>
        <strain evidence="5">hw1</strain>
    </source>
</reference>
<evidence type="ECO:0000259" key="2">
    <source>
        <dbReference type="PROSITE" id="PS50404"/>
    </source>
</evidence>
<evidence type="ECO:0000256" key="1">
    <source>
        <dbReference type="RuleBase" id="RU003494"/>
    </source>
</evidence>
<name>A0ABT5KFC1_9BURK</name>
<dbReference type="PANTHER" id="PTHR44051:SF8">
    <property type="entry name" value="GLUTATHIONE S-TRANSFERASE GSTA"/>
    <property type="match status" value="1"/>
</dbReference>
<dbReference type="InterPro" id="IPR040079">
    <property type="entry name" value="Glutathione_S-Trfase"/>
</dbReference>
<organism evidence="4 5">
    <name type="scientific">Roseateles albus</name>
    <dbReference type="NCBI Taxonomy" id="2987525"/>
    <lineage>
        <taxon>Bacteria</taxon>
        <taxon>Pseudomonadati</taxon>
        <taxon>Pseudomonadota</taxon>
        <taxon>Betaproteobacteria</taxon>
        <taxon>Burkholderiales</taxon>
        <taxon>Sphaerotilaceae</taxon>
        <taxon>Roseateles</taxon>
    </lineage>
</organism>
<dbReference type="InterPro" id="IPR036249">
    <property type="entry name" value="Thioredoxin-like_sf"/>
</dbReference>
<dbReference type="Gene3D" id="3.40.30.10">
    <property type="entry name" value="Glutaredoxin"/>
    <property type="match status" value="1"/>
</dbReference>
<dbReference type="InterPro" id="IPR004045">
    <property type="entry name" value="Glutathione_S-Trfase_N"/>
</dbReference>
<dbReference type="SFLD" id="SFLDG01150">
    <property type="entry name" value="Main.1:_Beta-like"/>
    <property type="match status" value="1"/>
</dbReference>
<dbReference type="PROSITE" id="PS50405">
    <property type="entry name" value="GST_CTER"/>
    <property type="match status" value="1"/>
</dbReference>
<dbReference type="CDD" id="cd03057">
    <property type="entry name" value="GST_N_Beta"/>
    <property type="match status" value="1"/>
</dbReference>
<feature type="domain" description="GST C-terminal" evidence="3">
    <location>
        <begin position="86"/>
        <end position="216"/>
    </location>
</feature>
<keyword evidence="5" id="KW-1185">Reference proteome</keyword>
<evidence type="ECO:0000313" key="4">
    <source>
        <dbReference type="EMBL" id="MDC8772525.1"/>
    </source>
</evidence>
<dbReference type="Proteomes" id="UP001221189">
    <property type="component" value="Unassembled WGS sequence"/>
</dbReference>
<dbReference type="InterPro" id="IPR010987">
    <property type="entry name" value="Glutathione-S-Trfase_C-like"/>
</dbReference>
<dbReference type="PANTHER" id="PTHR44051">
    <property type="entry name" value="GLUTATHIONE S-TRANSFERASE-RELATED"/>
    <property type="match status" value="1"/>
</dbReference>
<dbReference type="Pfam" id="PF00043">
    <property type="entry name" value="GST_C"/>
    <property type="match status" value="1"/>
</dbReference>
<dbReference type="RefSeq" id="WP_273600713.1">
    <property type="nucleotide sequence ID" value="NZ_JAQQXT010000007.1"/>
</dbReference>
<dbReference type="Pfam" id="PF02798">
    <property type="entry name" value="GST_N"/>
    <property type="match status" value="1"/>
</dbReference>
<dbReference type="SUPFAM" id="SSF52833">
    <property type="entry name" value="Thioredoxin-like"/>
    <property type="match status" value="1"/>
</dbReference>
<comment type="similarity">
    <text evidence="1">Belongs to the GST superfamily.</text>
</comment>
<accession>A0ABT5KFC1</accession>
<dbReference type="CDD" id="cd03188">
    <property type="entry name" value="GST_C_Beta"/>
    <property type="match status" value="1"/>
</dbReference>
<feature type="domain" description="GST N-terminal" evidence="2">
    <location>
        <begin position="1"/>
        <end position="80"/>
    </location>
</feature>
<sequence length="216" mass="23755">MIQLHYFPSNASMAPHIVLEEIGQPFELKQVDRANNGHKSAEYLKLNPNGLIPVLVDGDMVLYETAAILLHLADTHPAAGLLPALGTAERAQAYKWLIWLTNTLQPALIAYFYPDRWVKAGNTEGAAEVQAAAEARVVELLAQVEAQLASHGGPWLLGADYSAADAMAFMLCRWTRGFASRPARDFPLIGAYLQRMLARPALQRMLATEALPQPWV</sequence>
<dbReference type="EMBL" id="JAQQXT010000007">
    <property type="protein sequence ID" value="MDC8772525.1"/>
    <property type="molecule type" value="Genomic_DNA"/>
</dbReference>
<evidence type="ECO:0000259" key="3">
    <source>
        <dbReference type="PROSITE" id="PS50405"/>
    </source>
</evidence>
<comment type="caution">
    <text evidence="4">The sequence shown here is derived from an EMBL/GenBank/DDBJ whole genome shotgun (WGS) entry which is preliminary data.</text>
</comment>
<dbReference type="PROSITE" id="PS50404">
    <property type="entry name" value="GST_NTER"/>
    <property type="match status" value="1"/>
</dbReference>
<protein>
    <submittedName>
        <fullName evidence="4">Glutathione S-transferase family protein</fullName>
    </submittedName>
</protein>
<dbReference type="InterPro" id="IPR036282">
    <property type="entry name" value="Glutathione-S-Trfase_C_sf"/>
</dbReference>
<dbReference type="SUPFAM" id="SSF47616">
    <property type="entry name" value="GST C-terminal domain-like"/>
    <property type="match status" value="1"/>
</dbReference>
<dbReference type="SFLD" id="SFLDG00358">
    <property type="entry name" value="Main_(cytGST)"/>
    <property type="match status" value="1"/>
</dbReference>
<evidence type="ECO:0000313" key="5">
    <source>
        <dbReference type="Proteomes" id="UP001221189"/>
    </source>
</evidence>
<dbReference type="InterPro" id="IPR004046">
    <property type="entry name" value="GST_C"/>
</dbReference>